<dbReference type="InParanoid" id="A0A7N2N4C3"/>
<dbReference type="EnsemblPlants" id="QL12p030809:mrna">
    <property type="protein sequence ID" value="QL12p030809:mrna"/>
    <property type="gene ID" value="QL12p030809"/>
</dbReference>
<proteinExistence type="predicted"/>
<dbReference type="InterPro" id="IPR027417">
    <property type="entry name" value="P-loop_NTPase"/>
</dbReference>
<evidence type="ECO:0000256" key="1">
    <source>
        <dbReference type="SAM" id="MobiDB-lite"/>
    </source>
</evidence>
<evidence type="ECO:0000313" key="3">
    <source>
        <dbReference type="Proteomes" id="UP000594261"/>
    </source>
</evidence>
<name>A0A7N2N4C3_QUELO</name>
<dbReference type="EMBL" id="LRBV02000012">
    <property type="status" value="NOT_ANNOTATED_CDS"/>
    <property type="molecule type" value="Genomic_DNA"/>
</dbReference>
<dbReference type="AlphaFoldDB" id="A0A7N2N4C3"/>
<reference evidence="2 3" key="1">
    <citation type="journal article" date="2016" name="G3 (Bethesda)">
        <title>First Draft Assembly and Annotation of the Genome of a California Endemic Oak Quercus lobata Nee (Fagaceae).</title>
        <authorList>
            <person name="Sork V.L."/>
            <person name="Fitz-Gibbon S.T."/>
            <person name="Puiu D."/>
            <person name="Crepeau M."/>
            <person name="Gugger P.F."/>
            <person name="Sherman R."/>
            <person name="Stevens K."/>
            <person name="Langley C.H."/>
            <person name="Pellegrini M."/>
            <person name="Salzberg S.L."/>
        </authorList>
    </citation>
    <scope>NUCLEOTIDE SEQUENCE [LARGE SCALE GENOMIC DNA]</scope>
    <source>
        <strain evidence="2 3">cv. SW786</strain>
    </source>
</reference>
<dbReference type="InterPro" id="IPR015946">
    <property type="entry name" value="KH_dom-like_a/b"/>
</dbReference>
<dbReference type="SUPFAM" id="SSF52540">
    <property type="entry name" value="P-loop containing nucleoside triphosphate hydrolases"/>
    <property type="match status" value="1"/>
</dbReference>
<protein>
    <submittedName>
        <fullName evidence="2">Uncharacterized protein</fullName>
    </submittedName>
</protein>
<dbReference type="GO" id="GO:0009507">
    <property type="term" value="C:chloroplast"/>
    <property type="evidence" value="ECO:0007669"/>
    <property type="project" value="TreeGrafter"/>
</dbReference>
<evidence type="ECO:0000313" key="2">
    <source>
        <dbReference type="EnsemblPlants" id="QL12p030809:mrna"/>
    </source>
</evidence>
<feature type="region of interest" description="Disordered" evidence="1">
    <location>
        <begin position="1"/>
        <end position="21"/>
    </location>
</feature>
<dbReference type="Proteomes" id="UP000594261">
    <property type="component" value="Chromosome 12"/>
</dbReference>
<sequence>MVMDFPLDDSGATSSSSSFSSSPFLLPVSDQLGFSISFHRVATRTISPSMALFVNKWDTIPNKNQQIATYYEQDVREKVRVLNWAPIVYSTAIAGHNVDKIIVAASIVEKERSRRLSTSILNQVVQESLAFKSPPRTRGRKRGRVFYCTQSCSIYNIQYWPKVCGFSSSFAGSKDVEILGTHSLFEYVHERSSNNEDVKLDLWQH</sequence>
<dbReference type="Gene3D" id="3.30.300.20">
    <property type="match status" value="1"/>
</dbReference>
<dbReference type="Gramene" id="QL12p030809:mrna">
    <property type="protein sequence ID" value="QL12p030809:mrna"/>
    <property type="gene ID" value="QL12p030809"/>
</dbReference>
<accession>A0A7N2N4C3</accession>
<reference evidence="2" key="2">
    <citation type="submission" date="2021-01" db="UniProtKB">
        <authorList>
            <consortium name="EnsemblPlants"/>
        </authorList>
    </citation>
    <scope>IDENTIFICATION</scope>
</reference>
<organism evidence="2 3">
    <name type="scientific">Quercus lobata</name>
    <name type="common">Valley oak</name>
    <dbReference type="NCBI Taxonomy" id="97700"/>
    <lineage>
        <taxon>Eukaryota</taxon>
        <taxon>Viridiplantae</taxon>
        <taxon>Streptophyta</taxon>
        <taxon>Embryophyta</taxon>
        <taxon>Tracheophyta</taxon>
        <taxon>Spermatophyta</taxon>
        <taxon>Magnoliopsida</taxon>
        <taxon>eudicotyledons</taxon>
        <taxon>Gunneridae</taxon>
        <taxon>Pentapetalae</taxon>
        <taxon>rosids</taxon>
        <taxon>fabids</taxon>
        <taxon>Fagales</taxon>
        <taxon>Fagaceae</taxon>
        <taxon>Quercus</taxon>
    </lineage>
</organism>
<dbReference type="PANTHER" id="PTHR43834">
    <property type="entry name" value="GTPASE DER"/>
    <property type="match status" value="1"/>
</dbReference>
<dbReference type="PANTHER" id="PTHR43834:SF2">
    <property type="entry name" value="GTPASE DER"/>
    <property type="match status" value="1"/>
</dbReference>
<keyword evidence="3" id="KW-1185">Reference proteome</keyword>